<dbReference type="InterPro" id="IPR011009">
    <property type="entry name" value="Kinase-like_dom_sf"/>
</dbReference>
<keyword evidence="2" id="KW-1185">Reference proteome</keyword>
<dbReference type="EMBL" id="AGBW02013474">
    <property type="protein sequence ID" value="OWR43364.1"/>
    <property type="molecule type" value="Genomic_DNA"/>
</dbReference>
<dbReference type="KEGG" id="dpl:KGM_206010"/>
<dbReference type="Proteomes" id="UP000007151">
    <property type="component" value="Unassembled WGS sequence"/>
</dbReference>
<dbReference type="InterPro" id="IPR004119">
    <property type="entry name" value="EcKL"/>
</dbReference>
<dbReference type="PANTHER" id="PTHR11012:SF30">
    <property type="entry name" value="PROTEIN KINASE-LIKE DOMAIN-CONTAINING"/>
    <property type="match status" value="1"/>
</dbReference>
<evidence type="ECO:0000313" key="2">
    <source>
        <dbReference type="Proteomes" id="UP000007151"/>
    </source>
</evidence>
<protein>
    <submittedName>
        <fullName evidence="1">Ecdysteroid 22-kinase</fullName>
    </submittedName>
</protein>
<reference evidence="1 2" key="1">
    <citation type="journal article" date="2011" name="Cell">
        <title>The monarch butterfly genome yields insights into long-distance migration.</title>
        <authorList>
            <person name="Zhan S."/>
            <person name="Merlin C."/>
            <person name="Boore J.L."/>
            <person name="Reppert S.M."/>
        </authorList>
    </citation>
    <scope>NUCLEOTIDE SEQUENCE [LARGE SCALE GENOMIC DNA]</scope>
    <source>
        <strain evidence="1">F-2</strain>
    </source>
</reference>
<sequence length="285" mass="32917">MANCKDILCDCLKRVAKEQKYENCSITTKAISSGGANYTSALYLATIQAPGKEDLKLFAKVAAVGEKIRAIEPHKIYETESLFYNYLLKKYKELEERNNIPAEYRFVTPKYYGGSDEYLKETFIFEDLTARGFTTHDRFKSIDWEYASKAIENLARFHALSIAFSVEDPEEFKGINILKDHSDIQKYFDKTFDYYYDELCKALKRFGLDPEGLYSREDFDIEVKKVLPLGLVQATFCLLIVTVEKDEAPQMNQDIAIEDFVVNPNTLYTERLNDIVDDYIKMGII</sequence>
<gene>
    <name evidence="1" type="ORF">KGM_206010</name>
</gene>
<evidence type="ECO:0000313" key="1">
    <source>
        <dbReference type="EMBL" id="OWR43364.1"/>
    </source>
</evidence>
<accession>A0A212EPG7</accession>
<dbReference type="InParanoid" id="A0A212EPG7"/>
<dbReference type="SUPFAM" id="SSF56112">
    <property type="entry name" value="Protein kinase-like (PK-like)"/>
    <property type="match status" value="1"/>
</dbReference>
<proteinExistence type="predicted"/>
<organism evidence="1 2">
    <name type="scientific">Danaus plexippus plexippus</name>
    <dbReference type="NCBI Taxonomy" id="278856"/>
    <lineage>
        <taxon>Eukaryota</taxon>
        <taxon>Metazoa</taxon>
        <taxon>Ecdysozoa</taxon>
        <taxon>Arthropoda</taxon>
        <taxon>Hexapoda</taxon>
        <taxon>Insecta</taxon>
        <taxon>Pterygota</taxon>
        <taxon>Neoptera</taxon>
        <taxon>Endopterygota</taxon>
        <taxon>Lepidoptera</taxon>
        <taxon>Glossata</taxon>
        <taxon>Ditrysia</taxon>
        <taxon>Papilionoidea</taxon>
        <taxon>Nymphalidae</taxon>
        <taxon>Danainae</taxon>
        <taxon>Danaini</taxon>
        <taxon>Danaina</taxon>
        <taxon>Danaus</taxon>
        <taxon>Danaus</taxon>
    </lineage>
</organism>
<dbReference type="eggNOG" id="ENOG502T8KF">
    <property type="taxonomic scope" value="Eukaryota"/>
</dbReference>
<dbReference type="GO" id="GO:0016301">
    <property type="term" value="F:kinase activity"/>
    <property type="evidence" value="ECO:0007669"/>
    <property type="project" value="UniProtKB-KW"/>
</dbReference>
<dbReference type="Pfam" id="PF02958">
    <property type="entry name" value="EcKL"/>
    <property type="match status" value="1"/>
</dbReference>
<comment type="caution">
    <text evidence="1">The sequence shown here is derived from an EMBL/GenBank/DDBJ whole genome shotgun (WGS) entry which is preliminary data.</text>
</comment>
<dbReference type="AlphaFoldDB" id="A0A212EPG7"/>
<name>A0A212EPG7_DANPL</name>
<dbReference type="PANTHER" id="PTHR11012">
    <property type="entry name" value="PROTEIN KINASE-LIKE DOMAIN-CONTAINING"/>
    <property type="match status" value="1"/>
</dbReference>